<dbReference type="Gene3D" id="1.10.10.10">
    <property type="entry name" value="Winged helix-like DNA-binding domain superfamily/Winged helix DNA-binding domain"/>
    <property type="match status" value="1"/>
</dbReference>
<evidence type="ECO:0000313" key="2">
    <source>
        <dbReference type="EMBL" id="TSE05280.1"/>
    </source>
</evidence>
<proteinExistence type="predicted"/>
<protein>
    <submittedName>
        <fullName evidence="2">Winged helix-turn-helix transcriptional regulator</fullName>
    </submittedName>
</protein>
<name>A0A554VE87_9FLAO</name>
<dbReference type="OrthoDB" id="9799175at2"/>
<dbReference type="InterPro" id="IPR001845">
    <property type="entry name" value="HTH_ArsR_DNA-bd_dom"/>
</dbReference>
<dbReference type="CDD" id="cd00090">
    <property type="entry name" value="HTH_ARSR"/>
    <property type="match status" value="1"/>
</dbReference>
<dbReference type="AlphaFoldDB" id="A0A554VE87"/>
<evidence type="ECO:0000259" key="1">
    <source>
        <dbReference type="PROSITE" id="PS50987"/>
    </source>
</evidence>
<sequence>MRRDVFQAIADPVRRDIIELVSNDTLTVNEVAEKFEISRPAISKHIRILNECGIIEISQKGRERYCQIQPKNLIPAFLWIEQYKSLWEDKIDSFENYLMKLQTKNKENE</sequence>
<dbReference type="PANTHER" id="PTHR38600">
    <property type="entry name" value="TRANSCRIPTIONAL REGULATORY PROTEIN"/>
    <property type="match status" value="1"/>
</dbReference>
<dbReference type="EMBL" id="VLNR01000064">
    <property type="protein sequence ID" value="TSE05280.1"/>
    <property type="molecule type" value="Genomic_DNA"/>
</dbReference>
<dbReference type="Proteomes" id="UP000318833">
    <property type="component" value="Unassembled WGS sequence"/>
</dbReference>
<dbReference type="PANTHER" id="PTHR38600:SF2">
    <property type="entry name" value="SLL0088 PROTEIN"/>
    <property type="match status" value="1"/>
</dbReference>
<dbReference type="PRINTS" id="PR00778">
    <property type="entry name" value="HTHARSR"/>
</dbReference>
<dbReference type="Pfam" id="PF01022">
    <property type="entry name" value="HTH_5"/>
    <property type="match status" value="1"/>
</dbReference>
<accession>A0A554VE87</accession>
<organism evidence="2 3">
    <name type="scientific">Aquimarina algiphila</name>
    <dbReference type="NCBI Taxonomy" id="2047982"/>
    <lineage>
        <taxon>Bacteria</taxon>
        <taxon>Pseudomonadati</taxon>
        <taxon>Bacteroidota</taxon>
        <taxon>Flavobacteriia</taxon>
        <taxon>Flavobacteriales</taxon>
        <taxon>Flavobacteriaceae</taxon>
        <taxon>Aquimarina</taxon>
    </lineage>
</organism>
<dbReference type="SMART" id="SM00418">
    <property type="entry name" value="HTH_ARSR"/>
    <property type="match status" value="1"/>
</dbReference>
<reference evidence="2 3" key="1">
    <citation type="submission" date="2019-07" db="EMBL/GenBank/DDBJ databases">
        <title>The draft genome sequence of Aquimarina algiphila M91.</title>
        <authorList>
            <person name="Meng X."/>
        </authorList>
    </citation>
    <scope>NUCLEOTIDE SEQUENCE [LARGE SCALE GENOMIC DNA]</scope>
    <source>
        <strain evidence="2 3">M91</strain>
    </source>
</reference>
<dbReference type="PROSITE" id="PS50987">
    <property type="entry name" value="HTH_ARSR_2"/>
    <property type="match status" value="1"/>
</dbReference>
<evidence type="ECO:0000313" key="3">
    <source>
        <dbReference type="Proteomes" id="UP000318833"/>
    </source>
</evidence>
<feature type="domain" description="HTH arsR-type" evidence="1">
    <location>
        <begin position="1"/>
        <end position="88"/>
    </location>
</feature>
<dbReference type="NCBIfam" id="NF033788">
    <property type="entry name" value="HTH_metalloreg"/>
    <property type="match status" value="1"/>
</dbReference>
<keyword evidence="3" id="KW-1185">Reference proteome</keyword>
<dbReference type="InterPro" id="IPR011991">
    <property type="entry name" value="ArsR-like_HTH"/>
</dbReference>
<comment type="caution">
    <text evidence="2">The sequence shown here is derived from an EMBL/GenBank/DDBJ whole genome shotgun (WGS) entry which is preliminary data.</text>
</comment>
<dbReference type="InterPro" id="IPR036390">
    <property type="entry name" value="WH_DNA-bd_sf"/>
</dbReference>
<dbReference type="InterPro" id="IPR036388">
    <property type="entry name" value="WH-like_DNA-bd_sf"/>
</dbReference>
<dbReference type="SUPFAM" id="SSF46785">
    <property type="entry name" value="Winged helix' DNA-binding domain"/>
    <property type="match status" value="1"/>
</dbReference>
<gene>
    <name evidence="2" type="ORF">FOF46_23725</name>
</gene>
<dbReference type="GO" id="GO:0003700">
    <property type="term" value="F:DNA-binding transcription factor activity"/>
    <property type="evidence" value="ECO:0007669"/>
    <property type="project" value="InterPro"/>
</dbReference>